<evidence type="ECO:0000313" key="7">
    <source>
        <dbReference type="EMBL" id="PIU33395.1"/>
    </source>
</evidence>
<dbReference type="PANTHER" id="PTHR12213">
    <property type="entry name" value="CORRINOID ADENOSYLTRANSFERASE"/>
    <property type="match status" value="1"/>
</dbReference>
<dbReference type="EMBL" id="PEXA01000009">
    <property type="protein sequence ID" value="PIU33395.1"/>
    <property type="molecule type" value="Genomic_DNA"/>
</dbReference>
<comment type="catalytic activity">
    <reaction evidence="4">
        <text>2 cob(II)yrinate a,c diamide + reduced [electron-transfer flavoprotein] + 2 ATP = 2 adenosylcob(III)yrinate a,c-diamide + 2 triphosphate + oxidized [electron-transfer flavoprotein] + 3 H(+)</text>
        <dbReference type="Rhea" id="RHEA:11528"/>
        <dbReference type="Rhea" id="RHEA-COMP:10685"/>
        <dbReference type="Rhea" id="RHEA-COMP:10686"/>
        <dbReference type="ChEBI" id="CHEBI:15378"/>
        <dbReference type="ChEBI" id="CHEBI:18036"/>
        <dbReference type="ChEBI" id="CHEBI:30616"/>
        <dbReference type="ChEBI" id="CHEBI:57692"/>
        <dbReference type="ChEBI" id="CHEBI:58307"/>
        <dbReference type="ChEBI" id="CHEBI:58503"/>
        <dbReference type="ChEBI" id="CHEBI:58537"/>
        <dbReference type="EC" id="2.5.1.17"/>
    </reaction>
</comment>
<comment type="pathway">
    <text evidence="4">Cofactor biosynthesis; adenosylcobalamin biosynthesis; adenosylcobalamin from cob(II)yrinate a,c-diamide: step 2/7.</text>
</comment>
<keyword evidence="5" id="KW-0472">Membrane</keyword>
<dbReference type="GO" id="GO:0009236">
    <property type="term" value="P:cobalamin biosynthetic process"/>
    <property type="evidence" value="ECO:0007669"/>
    <property type="project" value="UniProtKB-UniRule"/>
</dbReference>
<evidence type="ECO:0000256" key="2">
    <source>
        <dbReference type="ARBA" id="ARBA00022741"/>
    </source>
</evidence>
<dbReference type="SUPFAM" id="SSF89028">
    <property type="entry name" value="Cobalamin adenosyltransferase-like"/>
    <property type="match status" value="1"/>
</dbReference>
<keyword evidence="4" id="KW-0169">Cobalamin biosynthesis</keyword>
<dbReference type="InterPro" id="IPR016030">
    <property type="entry name" value="CblAdoTrfase-like"/>
</dbReference>
<protein>
    <recommendedName>
        <fullName evidence="4">Corrinoid adenosyltransferase</fullName>
        <ecNumber evidence="4">2.5.1.17</ecNumber>
    </recommendedName>
    <alternativeName>
        <fullName evidence="4">Cob(II)alamin adenosyltransferase</fullName>
    </alternativeName>
    <alternativeName>
        <fullName evidence="4">Cob(II)yrinic acid a,c-diamide adenosyltransferase</fullName>
    </alternativeName>
    <alternativeName>
        <fullName evidence="4">Cobinamide/cobalamin adenosyltransferase</fullName>
    </alternativeName>
</protein>
<organism evidence="7 8">
    <name type="scientific">Candidatus Shapirobacteria bacterium CG07_land_8_20_14_0_80_39_12</name>
    <dbReference type="NCBI Taxonomy" id="1974480"/>
    <lineage>
        <taxon>Bacteria</taxon>
        <taxon>Candidatus Shapironibacteriota</taxon>
    </lineage>
</organism>
<comment type="caution">
    <text evidence="7">The sequence shown here is derived from an EMBL/GenBank/DDBJ whole genome shotgun (WGS) entry which is preliminary data.</text>
</comment>
<gene>
    <name evidence="7" type="ORF">COT04_00295</name>
</gene>
<keyword evidence="1 4" id="KW-0808">Transferase</keyword>
<keyword evidence="5" id="KW-0812">Transmembrane</keyword>
<feature type="transmembrane region" description="Helical" evidence="5">
    <location>
        <begin position="127"/>
        <end position="145"/>
    </location>
</feature>
<dbReference type="Gene3D" id="1.20.1200.10">
    <property type="entry name" value="Cobalamin adenosyltransferase-like"/>
    <property type="match status" value="1"/>
</dbReference>
<evidence type="ECO:0000256" key="5">
    <source>
        <dbReference type="SAM" id="Phobius"/>
    </source>
</evidence>
<dbReference type="Pfam" id="PF01923">
    <property type="entry name" value="Cob_adeno_trans"/>
    <property type="match status" value="1"/>
</dbReference>
<evidence type="ECO:0000313" key="8">
    <source>
        <dbReference type="Proteomes" id="UP000229559"/>
    </source>
</evidence>
<evidence type="ECO:0000259" key="6">
    <source>
        <dbReference type="Pfam" id="PF01923"/>
    </source>
</evidence>
<sequence length="151" mass="17191">MNKSQTCLSGKKLSKSEEIFEALGDLDELNACLGLARSFASKNLSQSILRQQDNLIEIGGFLSGMKKGNFLKEKTFDLEKEIKNLTQEKVKGFSRPGVNQVSAALHLARAVCRRLERRLVRLKKKPLKPLIVFFNSFSLYLFWLAKKEEKI</sequence>
<name>A0A2M6YQJ8_9BACT</name>
<evidence type="ECO:0000256" key="3">
    <source>
        <dbReference type="ARBA" id="ARBA00022840"/>
    </source>
</evidence>
<dbReference type="PANTHER" id="PTHR12213:SF0">
    <property type="entry name" value="CORRINOID ADENOSYLTRANSFERASE MMAB"/>
    <property type="match status" value="1"/>
</dbReference>
<accession>A0A2M6YQJ8</accession>
<comment type="similarity">
    <text evidence="4">Belongs to the Cob(I)alamin adenosyltransferase family.</text>
</comment>
<proteinExistence type="inferred from homology"/>
<comment type="catalytic activity">
    <reaction evidence="4">
        <text>2 cob(II)alamin + reduced [electron-transfer flavoprotein] + 2 ATP = 2 adenosylcob(III)alamin + 2 triphosphate + oxidized [electron-transfer flavoprotein] + 3 H(+)</text>
        <dbReference type="Rhea" id="RHEA:28671"/>
        <dbReference type="Rhea" id="RHEA-COMP:10685"/>
        <dbReference type="Rhea" id="RHEA-COMP:10686"/>
        <dbReference type="ChEBI" id="CHEBI:15378"/>
        <dbReference type="ChEBI" id="CHEBI:16304"/>
        <dbReference type="ChEBI" id="CHEBI:18036"/>
        <dbReference type="ChEBI" id="CHEBI:18408"/>
        <dbReference type="ChEBI" id="CHEBI:30616"/>
        <dbReference type="ChEBI" id="CHEBI:57692"/>
        <dbReference type="ChEBI" id="CHEBI:58307"/>
        <dbReference type="EC" id="2.5.1.17"/>
    </reaction>
</comment>
<keyword evidence="3 4" id="KW-0067">ATP-binding</keyword>
<dbReference type="AlphaFoldDB" id="A0A2M6YQJ8"/>
<dbReference type="InterPro" id="IPR029499">
    <property type="entry name" value="PduO-typ"/>
</dbReference>
<keyword evidence="5" id="KW-1133">Transmembrane helix</keyword>
<evidence type="ECO:0000256" key="4">
    <source>
        <dbReference type="RuleBase" id="RU366026"/>
    </source>
</evidence>
<dbReference type="GO" id="GO:0005524">
    <property type="term" value="F:ATP binding"/>
    <property type="evidence" value="ECO:0007669"/>
    <property type="project" value="UniProtKB-UniRule"/>
</dbReference>
<keyword evidence="2 4" id="KW-0547">Nucleotide-binding</keyword>
<reference evidence="8" key="1">
    <citation type="submission" date="2017-09" db="EMBL/GenBank/DDBJ databases">
        <title>Depth-based differentiation of microbial function through sediment-hosted aquifers and enrichment of novel symbionts in the deep terrestrial subsurface.</title>
        <authorList>
            <person name="Probst A.J."/>
            <person name="Ladd B."/>
            <person name="Jarett J.K."/>
            <person name="Geller-Mcgrath D.E."/>
            <person name="Sieber C.M.K."/>
            <person name="Emerson J.B."/>
            <person name="Anantharaman K."/>
            <person name="Thomas B.C."/>
            <person name="Malmstrom R."/>
            <person name="Stieglmeier M."/>
            <person name="Klingl A."/>
            <person name="Woyke T."/>
            <person name="Ryan C.M."/>
            <person name="Banfield J.F."/>
        </authorList>
    </citation>
    <scope>NUCLEOTIDE SEQUENCE [LARGE SCALE GENOMIC DNA]</scope>
</reference>
<dbReference type="UniPathway" id="UPA00148">
    <property type="reaction ID" value="UER00233"/>
</dbReference>
<dbReference type="EC" id="2.5.1.17" evidence="4"/>
<feature type="domain" description="Cobalamin adenosyltransferase-like" evidence="6">
    <location>
        <begin position="4"/>
        <end position="146"/>
    </location>
</feature>
<dbReference type="GO" id="GO:0008817">
    <property type="term" value="F:corrinoid adenosyltransferase activity"/>
    <property type="evidence" value="ECO:0007669"/>
    <property type="project" value="UniProtKB-UniRule"/>
</dbReference>
<dbReference type="Proteomes" id="UP000229559">
    <property type="component" value="Unassembled WGS sequence"/>
</dbReference>
<dbReference type="InterPro" id="IPR036451">
    <property type="entry name" value="CblAdoTrfase-like_sf"/>
</dbReference>
<evidence type="ECO:0000256" key="1">
    <source>
        <dbReference type="ARBA" id="ARBA00022679"/>
    </source>
</evidence>